<protein>
    <submittedName>
        <fullName evidence="2">Uncharacterized protein</fullName>
    </submittedName>
</protein>
<dbReference type="AlphaFoldDB" id="A0A9Q1GTI1"/>
<evidence type="ECO:0000313" key="2">
    <source>
        <dbReference type="EMBL" id="KAJ8424845.1"/>
    </source>
</evidence>
<evidence type="ECO:0000256" key="1">
    <source>
        <dbReference type="SAM" id="MobiDB-lite"/>
    </source>
</evidence>
<proteinExistence type="predicted"/>
<keyword evidence="3" id="KW-1185">Reference proteome</keyword>
<reference evidence="2" key="1">
    <citation type="submission" date="2022-04" db="EMBL/GenBank/DDBJ databases">
        <title>Carnegiea gigantea Genome sequencing and assembly v2.</title>
        <authorList>
            <person name="Copetti D."/>
            <person name="Sanderson M.J."/>
            <person name="Burquez A."/>
            <person name="Wojciechowski M.F."/>
        </authorList>
    </citation>
    <scope>NUCLEOTIDE SEQUENCE</scope>
    <source>
        <strain evidence="2">SGP5-SGP5p</strain>
        <tissue evidence="2">Aerial part</tissue>
    </source>
</reference>
<comment type="caution">
    <text evidence="2">The sequence shown here is derived from an EMBL/GenBank/DDBJ whole genome shotgun (WGS) entry which is preliminary data.</text>
</comment>
<feature type="region of interest" description="Disordered" evidence="1">
    <location>
        <begin position="392"/>
        <end position="476"/>
    </location>
</feature>
<feature type="compositionally biased region" description="Basic and acidic residues" evidence="1">
    <location>
        <begin position="392"/>
        <end position="405"/>
    </location>
</feature>
<gene>
    <name evidence="2" type="ORF">Cgig2_030072</name>
</gene>
<dbReference type="EMBL" id="JAKOGI010001594">
    <property type="protein sequence ID" value="KAJ8424845.1"/>
    <property type="molecule type" value="Genomic_DNA"/>
</dbReference>
<name>A0A9Q1GTI1_9CARY</name>
<organism evidence="2 3">
    <name type="scientific">Carnegiea gigantea</name>
    <dbReference type="NCBI Taxonomy" id="171969"/>
    <lineage>
        <taxon>Eukaryota</taxon>
        <taxon>Viridiplantae</taxon>
        <taxon>Streptophyta</taxon>
        <taxon>Embryophyta</taxon>
        <taxon>Tracheophyta</taxon>
        <taxon>Spermatophyta</taxon>
        <taxon>Magnoliopsida</taxon>
        <taxon>eudicotyledons</taxon>
        <taxon>Gunneridae</taxon>
        <taxon>Pentapetalae</taxon>
        <taxon>Caryophyllales</taxon>
        <taxon>Cactineae</taxon>
        <taxon>Cactaceae</taxon>
        <taxon>Cactoideae</taxon>
        <taxon>Echinocereeae</taxon>
        <taxon>Carnegiea</taxon>
    </lineage>
</organism>
<evidence type="ECO:0000313" key="3">
    <source>
        <dbReference type="Proteomes" id="UP001153076"/>
    </source>
</evidence>
<dbReference type="Proteomes" id="UP001153076">
    <property type="component" value="Unassembled WGS sequence"/>
</dbReference>
<accession>A0A9Q1GTI1</accession>
<sequence>MALYGLANFEWYRRRLAFRPLPLPSDYKDLCPDFDLIVFEKYARDYDLPEIPQVVFFAMLLNDAVKLELQWSTFEAWVGRNRGRILEARCQEMDVDQDKEESSGETFKWQLRRASRSFHPLPEDYQDLCLRFTLPIAKKATHDFDIPEIVQATFYAMVINNVVLSVVSRDMAGALKSTLKGLRWTSFDSWLNVNKHALLGRSSKGKEFTRHFRFLEITQAVFYVMVPNDAVELGVMSRVVDNALMDVPEGLVGPQMVGRHPQFPSLPALIDGEMVAHILPKNQFRKPKKIPYTVPIFKPGTPSWSSCEYSSTPSILNIEEDVVYLWEIDVAVNRMHDFQKHRMAKIRMIGQLRSPDNPKGSQRDRGPYVEKLSPFETRPATTEYIIAEAERVRQEERRRHMEMQAKKAPSLAPHSKKPLVVPLNLPHMGSRKHPRAADRPNAAAAAPSSKGKEIEGLVQHQRSGDGSASDERAAPQTVGEPLVNTQALAADFLAANTSTKRALVEKLAKSWSLAPPNSAEPSAVDEEQATMAEVARSRSSVSTLEKRICDFESSSALLQGQIGDL</sequence>
<feature type="region of interest" description="Disordered" evidence="1">
    <location>
        <begin position="349"/>
        <end position="369"/>
    </location>
</feature>